<gene>
    <name evidence="2" type="ORF">NHX12_003881</name>
</gene>
<dbReference type="PANTHER" id="PTHR43907">
    <property type="entry name" value="SLEI FAMILY PROTEIN"/>
    <property type="match status" value="1"/>
</dbReference>
<feature type="transmembrane region" description="Helical" evidence="1">
    <location>
        <begin position="162"/>
        <end position="187"/>
    </location>
</feature>
<dbReference type="Proteomes" id="UP001148018">
    <property type="component" value="Unassembled WGS sequence"/>
</dbReference>
<sequence length="206" mass="23549">MAVPVFLLNATRGQKGRHPGESSWLFGCHGDVGVQHPIIVVRHKRKLEQKIRPHLSALNQTGHGEQCMLGVGVGWVSGDIQVHKVQAGQETKHVLVLTLFFKVLTLFFKVLTLFFKVLTLFFKVLTLFFKVLTLFFKVLTLFFNVLTLFFKVLTLFFKVLTLFFNVLTLFFNVLTLFFKVLTLFFLLPGDITSSHVLPDHPNPQFT</sequence>
<dbReference type="AlphaFoldDB" id="A0A9Q0DRW1"/>
<proteinExistence type="predicted"/>
<keyword evidence="3" id="KW-1185">Reference proteome</keyword>
<evidence type="ECO:0000313" key="3">
    <source>
        <dbReference type="Proteomes" id="UP001148018"/>
    </source>
</evidence>
<name>A0A9Q0DRW1_9TELE</name>
<feature type="transmembrane region" description="Helical" evidence="1">
    <location>
        <begin position="127"/>
        <end position="150"/>
    </location>
</feature>
<organism evidence="2 3">
    <name type="scientific">Muraenolepis orangiensis</name>
    <name type="common">Patagonian moray cod</name>
    <dbReference type="NCBI Taxonomy" id="630683"/>
    <lineage>
        <taxon>Eukaryota</taxon>
        <taxon>Metazoa</taxon>
        <taxon>Chordata</taxon>
        <taxon>Craniata</taxon>
        <taxon>Vertebrata</taxon>
        <taxon>Euteleostomi</taxon>
        <taxon>Actinopterygii</taxon>
        <taxon>Neopterygii</taxon>
        <taxon>Teleostei</taxon>
        <taxon>Neoteleostei</taxon>
        <taxon>Acanthomorphata</taxon>
        <taxon>Zeiogadaria</taxon>
        <taxon>Gadariae</taxon>
        <taxon>Gadiformes</taxon>
        <taxon>Muraenolepidoidei</taxon>
        <taxon>Muraenolepididae</taxon>
        <taxon>Muraenolepis</taxon>
    </lineage>
</organism>
<dbReference type="PANTHER" id="PTHR43907:SF1">
    <property type="entry name" value="GH18 DOMAIN-CONTAINING PROTEIN"/>
    <property type="match status" value="1"/>
</dbReference>
<accession>A0A9Q0DRW1</accession>
<reference evidence="2" key="1">
    <citation type="submission" date="2022-07" db="EMBL/GenBank/DDBJ databases">
        <title>Chromosome-level genome of Muraenolepis orangiensis.</title>
        <authorList>
            <person name="Kim J."/>
        </authorList>
    </citation>
    <scope>NUCLEOTIDE SEQUENCE</scope>
    <source>
        <strain evidence="2">KU_S4_2022</strain>
        <tissue evidence="2">Muscle</tissue>
    </source>
</reference>
<protein>
    <submittedName>
        <fullName evidence="2">Uncharacterized protein</fullName>
    </submittedName>
</protein>
<evidence type="ECO:0000313" key="2">
    <source>
        <dbReference type="EMBL" id="KAJ3594574.1"/>
    </source>
</evidence>
<comment type="caution">
    <text evidence="2">The sequence shown here is derived from an EMBL/GenBank/DDBJ whole genome shotgun (WGS) entry which is preliminary data.</text>
</comment>
<dbReference type="EMBL" id="JANIIK010000111">
    <property type="protein sequence ID" value="KAJ3594574.1"/>
    <property type="molecule type" value="Genomic_DNA"/>
</dbReference>
<feature type="transmembrane region" description="Helical" evidence="1">
    <location>
        <begin position="94"/>
        <end position="115"/>
    </location>
</feature>
<keyword evidence="1" id="KW-1133">Transmembrane helix</keyword>
<evidence type="ECO:0000256" key="1">
    <source>
        <dbReference type="SAM" id="Phobius"/>
    </source>
</evidence>
<keyword evidence="1" id="KW-0812">Transmembrane</keyword>
<keyword evidence="1" id="KW-0472">Membrane</keyword>